<sequence>METPSSTLPTTVEKVAIMQPYFFPYLGYFALIKHTDFFVSFDPVQYIRKGWINRNRVLKPNESWQYITAPIQGTDREALIKDVLVTEGDAWKTQILRQLEHYKKRSPYYNEVKALLERCFANPELSISRLNTFYLAQVCEYLEIPFNHAIFSDMNLTLGPVAAPDEWALRTSQAMGATTYINPPGGREFFHADKYIAGGVKLQFLDMHLEPYSQRRPTFEAGLSIVDVLMFNTPEQVRTMLDNISLETAQ</sequence>
<comment type="caution">
    <text evidence="1">The sequence shown here is derived from an EMBL/GenBank/DDBJ whole genome shotgun (WGS) entry which is preliminary data.</text>
</comment>
<dbReference type="EMBL" id="PGFA01000001">
    <property type="protein sequence ID" value="PJJ58986.1"/>
    <property type="molecule type" value="Genomic_DNA"/>
</dbReference>
<dbReference type="Proteomes" id="UP000228535">
    <property type="component" value="Unassembled WGS sequence"/>
</dbReference>
<proteinExistence type="predicted"/>
<dbReference type="RefSeq" id="WP_211289889.1">
    <property type="nucleotide sequence ID" value="NZ_PGFA01000001.1"/>
</dbReference>
<evidence type="ECO:0000313" key="2">
    <source>
        <dbReference type="Proteomes" id="UP000228535"/>
    </source>
</evidence>
<reference evidence="1 2" key="1">
    <citation type="submission" date="2017-11" db="EMBL/GenBank/DDBJ databases">
        <title>Genomic Encyclopedia of Archaeal and Bacterial Type Strains, Phase II (KMG-II): From Individual Species to Whole Genera.</title>
        <authorList>
            <person name="Goeker M."/>
        </authorList>
    </citation>
    <scope>NUCLEOTIDE SEQUENCE [LARGE SCALE GENOMIC DNA]</scope>
    <source>
        <strain evidence="1 2">DSM 11115</strain>
    </source>
</reference>
<dbReference type="AlphaFoldDB" id="A0A2M9BM00"/>
<dbReference type="InterPro" id="IPR014985">
    <property type="entry name" value="WbqC"/>
</dbReference>
<organism evidence="1 2">
    <name type="scientific">Hymenobacter chitinivorans DSM 11115</name>
    <dbReference type="NCBI Taxonomy" id="1121954"/>
    <lineage>
        <taxon>Bacteria</taxon>
        <taxon>Pseudomonadati</taxon>
        <taxon>Bacteroidota</taxon>
        <taxon>Cytophagia</taxon>
        <taxon>Cytophagales</taxon>
        <taxon>Hymenobacteraceae</taxon>
        <taxon>Hymenobacter</taxon>
    </lineage>
</organism>
<accession>A0A2M9BM00</accession>
<gene>
    <name evidence="1" type="ORF">CLV45_0399</name>
</gene>
<name>A0A2M9BM00_9BACT</name>
<evidence type="ECO:0000313" key="1">
    <source>
        <dbReference type="EMBL" id="PJJ58986.1"/>
    </source>
</evidence>
<protein>
    <submittedName>
        <fullName evidence="1">WbqC-like protein</fullName>
    </submittedName>
</protein>
<keyword evidence="2" id="KW-1185">Reference proteome</keyword>
<dbReference type="Pfam" id="PF08889">
    <property type="entry name" value="WbqC"/>
    <property type="match status" value="1"/>
</dbReference>